<dbReference type="Pfam" id="PF26431">
    <property type="entry name" value="DUF8117"/>
    <property type="match status" value="1"/>
</dbReference>
<evidence type="ECO:0000313" key="8">
    <source>
        <dbReference type="Proteomes" id="UP001208570"/>
    </source>
</evidence>
<evidence type="ECO:0000256" key="3">
    <source>
        <dbReference type="ARBA" id="ARBA00022833"/>
    </source>
</evidence>
<dbReference type="GO" id="GO:0008270">
    <property type="term" value="F:zinc ion binding"/>
    <property type="evidence" value="ECO:0007669"/>
    <property type="project" value="UniProtKB-KW"/>
</dbReference>
<evidence type="ECO:0000256" key="2">
    <source>
        <dbReference type="ARBA" id="ARBA00022771"/>
    </source>
</evidence>
<keyword evidence="2" id="KW-0863">Zinc-finger</keyword>
<gene>
    <name evidence="7" type="ORF">LSH36_333g01004</name>
</gene>
<dbReference type="SUPFAM" id="SSF144232">
    <property type="entry name" value="HIT/MYND zinc finger-like"/>
    <property type="match status" value="1"/>
</dbReference>
<dbReference type="InterPro" id="IPR002893">
    <property type="entry name" value="Znf_MYND"/>
</dbReference>
<sequence>MRKIVLSPHDLEMFATDMTRIELEFIEKHWKPFRQMWNEQGRKFWIQFLAVYRMSATEYGVIKDLVNMKDSFQSLIDELFIFMHENFIDGNFGSAKKCIDDIITVVINKDKFRFLQSKSFAKDPFYNKETRDSFRHLFGSPKLKVSYIKVCALHEIYTVFGSAVITCLKRWLVADELPPGVEDTWQPIISIKQLKPETRPKQQVICAYCHQVDDDRVPITWHSSLETFVLEKLRGQPCGPWFVAGWKRHEDPRFHDTKNPLYDLIENPDSDWRQNLNFYKFLDFHEYVSKKYLPQHAEDDKMYQNMDFSAEDVQEILRTVDKFAIDMTGNEAKQESHLSSANTRRAHTETGVRQKSKATNPKAKDDYENTILHESLIVQESEPVLAFEDGMLCLQSRIEVKSTRTLIDFTPFSEDKSEPDRCVSFEKDDPDDEIGGFVERSSSCRRAFNDGNQNHLRMPKKCWYLSFLDLVLIMIVYFTGQENNESSSVAMNSVPKWTPKKCSQCEKHETLPKTFKMCQLCKEIHLKSAKYYCSRDCQMKDWKAKHKLEHKHNLLK</sequence>
<dbReference type="InterPro" id="IPR058430">
    <property type="entry name" value="DUF8117"/>
</dbReference>
<dbReference type="Gene3D" id="6.10.140.2220">
    <property type="match status" value="1"/>
</dbReference>
<name>A0AAD9JG54_9ANNE</name>
<comment type="caution">
    <text evidence="7">The sequence shown here is derived from an EMBL/GenBank/DDBJ whole genome shotgun (WGS) entry which is preliminary data.</text>
</comment>
<dbReference type="AlphaFoldDB" id="A0AAD9JG54"/>
<evidence type="ECO:0000259" key="6">
    <source>
        <dbReference type="Pfam" id="PF26431"/>
    </source>
</evidence>
<dbReference type="Proteomes" id="UP001208570">
    <property type="component" value="Unassembled WGS sequence"/>
</dbReference>
<dbReference type="Pfam" id="PF01753">
    <property type="entry name" value="zf-MYND"/>
    <property type="match status" value="1"/>
</dbReference>
<feature type="region of interest" description="Disordered" evidence="4">
    <location>
        <begin position="331"/>
        <end position="365"/>
    </location>
</feature>
<reference evidence="7" key="1">
    <citation type="journal article" date="2023" name="Mol. Biol. Evol.">
        <title>Third-Generation Sequencing Reveals the Adaptive Role of the Epigenome in Three Deep-Sea Polychaetes.</title>
        <authorList>
            <person name="Perez M."/>
            <person name="Aroh O."/>
            <person name="Sun Y."/>
            <person name="Lan Y."/>
            <person name="Juniper S.K."/>
            <person name="Young C.R."/>
            <person name="Angers B."/>
            <person name="Qian P.Y."/>
        </authorList>
    </citation>
    <scope>NUCLEOTIDE SEQUENCE</scope>
    <source>
        <strain evidence="7">P08H-3</strain>
    </source>
</reference>
<keyword evidence="8" id="KW-1185">Reference proteome</keyword>
<evidence type="ECO:0000256" key="1">
    <source>
        <dbReference type="ARBA" id="ARBA00022723"/>
    </source>
</evidence>
<evidence type="ECO:0008006" key="9">
    <source>
        <dbReference type="Google" id="ProtNLM"/>
    </source>
</evidence>
<protein>
    <recommendedName>
        <fullName evidence="9">MYND-type domain-containing protein</fullName>
    </recommendedName>
</protein>
<accession>A0AAD9JG54</accession>
<evidence type="ECO:0000259" key="5">
    <source>
        <dbReference type="Pfam" id="PF01753"/>
    </source>
</evidence>
<feature type="domain" description="MYND-type" evidence="5">
    <location>
        <begin position="502"/>
        <end position="549"/>
    </location>
</feature>
<feature type="domain" description="DUF8117" evidence="6">
    <location>
        <begin position="42"/>
        <end position="172"/>
    </location>
</feature>
<evidence type="ECO:0000313" key="7">
    <source>
        <dbReference type="EMBL" id="KAK2152324.1"/>
    </source>
</evidence>
<keyword evidence="3" id="KW-0862">Zinc</keyword>
<organism evidence="7 8">
    <name type="scientific">Paralvinella palmiformis</name>
    <dbReference type="NCBI Taxonomy" id="53620"/>
    <lineage>
        <taxon>Eukaryota</taxon>
        <taxon>Metazoa</taxon>
        <taxon>Spiralia</taxon>
        <taxon>Lophotrochozoa</taxon>
        <taxon>Annelida</taxon>
        <taxon>Polychaeta</taxon>
        <taxon>Sedentaria</taxon>
        <taxon>Canalipalpata</taxon>
        <taxon>Terebellida</taxon>
        <taxon>Terebelliformia</taxon>
        <taxon>Alvinellidae</taxon>
        <taxon>Paralvinella</taxon>
    </lineage>
</organism>
<evidence type="ECO:0000256" key="4">
    <source>
        <dbReference type="SAM" id="MobiDB-lite"/>
    </source>
</evidence>
<proteinExistence type="predicted"/>
<keyword evidence="1" id="KW-0479">Metal-binding</keyword>
<dbReference type="EMBL" id="JAODUP010000332">
    <property type="protein sequence ID" value="KAK2152324.1"/>
    <property type="molecule type" value="Genomic_DNA"/>
</dbReference>